<dbReference type="GO" id="GO:0005524">
    <property type="term" value="F:ATP binding"/>
    <property type="evidence" value="ECO:0007669"/>
    <property type="project" value="InterPro"/>
</dbReference>
<feature type="compositionally biased region" description="Polar residues" evidence="1">
    <location>
        <begin position="383"/>
        <end position="393"/>
    </location>
</feature>
<sequence>METAIESSQIHNPINTPSNIIATTYHSVIESTTYNNLPAVIKKFTFPDNPRTHHRWRQEVEALNLARGHPNTSRILHSSPSPPTITLRREAGHSLEKYINPKTSICTLSHSDALAIWSQIASALSHLHSTCNIIHDDVKPENIIFFSPPLHSPQREEHPQPHAVLLDFGAALPLPSSSTSPSPSLNIWSPSGTPPYAPPEFLHRHKSHASDIWGLGVTLLFCFGYVPLPTGSWILPHVFEDEAVKQEMEAWLDEIEELRTSLSGSGDAEKELLGRMLERDPAVRIGSSEISLHGTHHLPSPHPHSHSLTSIHPPAHTKHTDPTLRNPPSQKSKSILFIPNSKTPPSYIFALTHPDSKKQAQPQSTLHDPPQHSPAKTFKDSNAKPQISENSNKQRVKNHPHTYSYSELPPASQIHHPTHGTLGYPTLHHQLKKSRSDQTHKLSLGFASFTWQIQGGDQPNPSTPNPSTPVPPNSIGFRICITTKTHVARIFVFSAVPVLPIASSKSNPPLYADRNAKMQRDLFAFPSPFPIFRPS</sequence>
<dbReference type="PROSITE" id="PS50011">
    <property type="entry name" value="PROTEIN_KINASE_DOM"/>
    <property type="match status" value="1"/>
</dbReference>
<dbReference type="EMBL" id="CP019479">
    <property type="protein sequence ID" value="UQC88485.1"/>
    <property type="molecule type" value="Genomic_DNA"/>
</dbReference>
<dbReference type="KEGG" id="clup:CLUP02_14009"/>
<dbReference type="RefSeq" id="XP_049150089.1">
    <property type="nucleotide sequence ID" value="XM_049292943.1"/>
</dbReference>
<dbReference type="InterPro" id="IPR011009">
    <property type="entry name" value="Kinase-like_dom_sf"/>
</dbReference>
<dbReference type="InterPro" id="IPR000719">
    <property type="entry name" value="Prot_kinase_dom"/>
</dbReference>
<dbReference type="SUPFAM" id="SSF56112">
    <property type="entry name" value="Protein kinase-like (PK-like)"/>
    <property type="match status" value="1"/>
</dbReference>
<reference evidence="3" key="1">
    <citation type="journal article" date="2021" name="Mol. Plant Microbe Interact.">
        <title>Complete Genome Sequence of the Plant-Pathogenic Fungus Colletotrichum lupini.</title>
        <authorList>
            <person name="Baroncelli R."/>
            <person name="Pensec F."/>
            <person name="Da Lio D."/>
            <person name="Boufleur T."/>
            <person name="Vicente I."/>
            <person name="Sarrocco S."/>
            <person name="Picot A."/>
            <person name="Baraldi E."/>
            <person name="Sukno S."/>
            <person name="Thon M."/>
            <person name="Le Floch G."/>
        </authorList>
    </citation>
    <scope>NUCLEOTIDE SEQUENCE</scope>
    <source>
        <strain evidence="3">IMI 504893</strain>
    </source>
</reference>
<dbReference type="InterPro" id="IPR008271">
    <property type="entry name" value="Ser/Thr_kinase_AS"/>
</dbReference>
<evidence type="ECO:0000256" key="1">
    <source>
        <dbReference type="SAM" id="MobiDB-lite"/>
    </source>
</evidence>
<evidence type="ECO:0000259" key="2">
    <source>
        <dbReference type="PROSITE" id="PS50011"/>
    </source>
</evidence>
<evidence type="ECO:0000313" key="4">
    <source>
        <dbReference type="Proteomes" id="UP000830671"/>
    </source>
</evidence>
<dbReference type="PANTHER" id="PTHR44167:SF18">
    <property type="entry name" value="PROTEIN KINASE DOMAIN-CONTAINING PROTEIN"/>
    <property type="match status" value="1"/>
</dbReference>
<protein>
    <recommendedName>
        <fullName evidence="2">Protein kinase domain-containing protein</fullName>
    </recommendedName>
</protein>
<dbReference type="Gene3D" id="1.10.510.10">
    <property type="entry name" value="Transferase(Phosphotransferase) domain 1"/>
    <property type="match status" value="1"/>
</dbReference>
<accession>A0A9Q8T3R9</accession>
<organism evidence="3 4">
    <name type="scientific">Colletotrichum lupini</name>
    <dbReference type="NCBI Taxonomy" id="145971"/>
    <lineage>
        <taxon>Eukaryota</taxon>
        <taxon>Fungi</taxon>
        <taxon>Dikarya</taxon>
        <taxon>Ascomycota</taxon>
        <taxon>Pezizomycotina</taxon>
        <taxon>Sordariomycetes</taxon>
        <taxon>Hypocreomycetidae</taxon>
        <taxon>Glomerellales</taxon>
        <taxon>Glomerellaceae</taxon>
        <taxon>Colletotrichum</taxon>
        <taxon>Colletotrichum acutatum species complex</taxon>
    </lineage>
</organism>
<dbReference type="AlphaFoldDB" id="A0A9Q8T3R9"/>
<evidence type="ECO:0000313" key="3">
    <source>
        <dbReference type="EMBL" id="UQC88485.1"/>
    </source>
</evidence>
<proteinExistence type="predicted"/>
<dbReference type="GO" id="GO:0005737">
    <property type="term" value="C:cytoplasm"/>
    <property type="evidence" value="ECO:0007669"/>
    <property type="project" value="TreeGrafter"/>
</dbReference>
<feature type="region of interest" description="Disordered" evidence="1">
    <location>
        <begin position="292"/>
        <end position="401"/>
    </location>
</feature>
<keyword evidence="4" id="KW-1185">Reference proteome</keyword>
<dbReference type="PROSITE" id="PS00108">
    <property type="entry name" value="PROTEIN_KINASE_ST"/>
    <property type="match status" value="1"/>
</dbReference>
<dbReference type="Proteomes" id="UP000830671">
    <property type="component" value="Chromosome 7"/>
</dbReference>
<dbReference type="GO" id="GO:0044773">
    <property type="term" value="P:mitotic DNA damage checkpoint signaling"/>
    <property type="evidence" value="ECO:0007669"/>
    <property type="project" value="TreeGrafter"/>
</dbReference>
<gene>
    <name evidence="3" type="ORF">CLUP02_14009</name>
</gene>
<feature type="domain" description="Protein kinase" evidence="2">
    <location>
        <begin position="14"/>
        <end position="305"/>
    </location>
</feature>
<dbReference type="GO" id="GO:0004674">
    <property type="term" value="F:protein serine/threonine kinase activity"/>
    <property type="evidence" value="ECO:0007669"/>
    <property type="project" value="TreeGrafter"/>
</dbReference>
<dbReference type="GO" id="GO:0005634">
    <property type="term" value="C:nucleus"/>
    <property type="evidence" value="ECO:0007669"/>
    <property type="project" value="TreeGrafter"/>
</dbReference>
<dbReference type="GeneID" id="73347953"/>
<dbReference type="PANTHER" id="PTHR44167">
    <property type="entry name" value="OVARIAN-SPECIFIC SERINE/THREONINE-PROTEIN KINASE LOK-RELATED"/>
    <property type="match status" value="1"/>
</dbReference>
<dbReference type="SMART" id="SM00220">
    <property type="entry name" value="S_TKc"/>
    <property type="match status" value="1"/>
</dbReference>
<dbReference type="Pfam" id="PF00069">
    <property type="entry name" value="Pkinase"/>
    <property type="match status" value="1"/>
</dbReference>
<name>A0A9Q8T3R9_9PEZI</name>